<reference evidence="3" key="1">
    <citation type="journal article" date="2007" name="Science">
        <title>Evolutionary and biomedical insights from the rhesus macaque genome.</title>
        <authorList>
            <person name="Gibbs R.A."/>
            <person name="Rogers J."/>
            <person name="Katze M.G."/>
            <person name="Bumgarner R."/>
            <person name="Weinstock G.M."/>
            <person name="Mardis E.R."/>
            <person name="Remington K.A."/>
            <person name="Strausberg R.L."/>
            <person name="Venter J.C."/>
            <person name="Wilson R.K."/>
            <person name="Batzer M.A."/>
            <person name="Bustamante C.D."/>
            <person name="Eichler E.E."/>
            <person name="Hahn M.W."/>
            <person name="Hardison R.C."/>
            <person name="Makova K.D."/>
            <person name="Miller W."/>
            <person name="Milosavljevic A."/>
            <person name="Palermo R.E."/>
            <person name="Siepel A."/>
            <person name="Sikela J.M."/>
            <person name="Attaway T."/>
            <person name="Bell S."/>
            <person name="Bernard K.E."/>
            <person name="Buhay C.J."/>
            <person name="Chandrabose M.N."/>
            <person name="Dao M."/>
            <person name="Davis C."/>
            <person name="Delehaunty K.D."/>
            <person name="Ding Y."/>
            <person name="Dinh H.H."/>
            <person name="Dugan-Rocha S."/>
            <person name="Fulton L.A."/>
            <person name="Gabisi R.A."/>
            <person name="Garner T.T."/>
            <person name="Godfrey J."/>
            <person name="Hawes A.C."/>
            <person name="Hernandez J."/>
            <person name="Hines S."/>
            <person name="Holder M."/>
            <person name="Hume J."/>
            <person name="Jhangiani S.N."/>
            <person name="Joshi V."/>
            <person name="Khan Z.M."/>
            <person name="Kirkness E.F."/>
            <person name="Cree A."/>
            <person name="Fowler R.G."/>
            <person name="Lee S."/>
            <person name="Lewis L.R."/>
            <person name="Li Z."/>
            <person name="Liu Y.-S."/>
            <person name="Moore S.M."/>
            <person name="Muzny D."/>
            <person name="Nazareth L.V."/>
            <person name="Ngo D.N."/>
            <person name="Okwuonu G.O."/>
            <person name="Pai G."/>
            <person name="Parker D."/>
            <person name="Paul H.A."/>
            <person name="Pfannkoch C."/>
            <person name="Pohl C.S."/>
            <person name="Rogers Y.-H.C."/>
            <person name="Ruiz S.J."/>
            <person name="Sabo A."/>
            <person name="Santibanez J."/>
            <person name="Schneider B.W."/>
            <person name="Smith S.M."/>
            <person name="Sodergren E."/>
            <person name="Svatek A.F."/>
            <person name="Utterback T.R."/>
            <person name="Vattathil S."/>
            <person name="Warren W."/>
            <person name="White C.S."/>
            <person name="Chinwalla A.T."/>
            <person name="Feng Y."/>
            <person name="Halpern A.L."/>
            <person name="Hillier L.W."/>
            <person name="Huang X."/>
            <person name="Minx P."/>
            <person name="Nelson J.O."/>
            <person name="Pepin K.H."/>
            <person name="Qin X."/>
            <person name="Sutton G.G."/>
            <person name="Venter E."/>
            <person name="Walenz B.P."/>
            <person name="Wallis J.W."/>
            <person name="Worley K.C."/>
            <person name="Yang S.-P."/>
            <person name="Jones S.M."/>
            <person name="Marra M.A."/>
            <person name="Rocchi M."/>
            <person name="Schein J.E."/>
            <person name="Baertsch R."/>
            <person name="Clarke L."/>
            <person name="Csuros M."/>
            <person name="Glasscock J."/>
            <person name="Harris R.A."/>
            <person name="Havlak P."/>
            <person name="Jackson A.R."/>
            <person name="Jiang H."/>
            <person name="Liu Y."/>
            <person name="Messina D.N."/>
            <person name="Shen Y."/>
            <person name="Song H.X.-Z."/>
            <person name="Wylie T."/>
            <person name="Zhang L."/>
            <person name="Birney E."/>
            <person name="Han K."/>
            <person name="Konkel M.K."/>
            <person name="Lee J."/>
            <person name="Smit A.F.A."/>
            <person name="Ullmer B."/>
            <person name="Wang H."/>
            <person name="Xing J."/>
            <person name="Burhans R."/>
            <person name="Cheng Z."/>
            <person name="Karro J.E."/>
            <person name="Ma J."/>
            <person name="Raney B."/>
            <person name="She X."/>
            <person name="Cox M.J."/>
            <person name="Demuth J.P."/>
            <person name="Dumas L.J."/>
            <person name="Han S.-G."/>
            <person name="Hopkins J."/>
            <person name="Karimpour-Fard A."/>
            <person name="Kim Y.H."/>
            <person name="Pollack J.R."/>
            <person name="Vinar T."/>
            <person name="Addo-Quaye C."/>
            <person name="Degenhardt J."/>
            <person name="Denby A."/>
            <person name="Hubisz M.J."/>
            <person name="Indap A."/>
            <person name="Kosiol C."/>
            <person name="Lahn B.T."/>
            <person name="Lawson H.A."/>
            <person name="Marklein A."/>
            <person name="Nielsen R."/>
            <person name="Vallender E.J."/>
            <person name="Clark A.G."/>
            <person name="Ferguson B."/>
            <person name="Hernandez R.D."/>
            <person name="Hirani K."/>
            <person name="Kehrer-Sawatzki H."/>
            <person name="Kolb J."/>
            <person name="Patil S."/>
            <person name="Pu L.-L."/>
            <person name="Ren Y."/>
            <person name="Smith D.G."/>
            <person name="Wheeler D.A."/>
            <person name="Schenck I."/>
            <person name="Ball E.V."/>
            <person name="Chen R."/>
            <person name="Cooper D.N."/>
            <person name="Giardine B."/>
            <person name="Hsu F."/>
            <person name="Kent W.J."/>
            <person name="Lesk A."/>
            <person name="Nelson D.L."/>
            <person name="O'brien W.E."/>
            <person name="Pruefer K."/>
            <person name="Stenson P.D."/>
            <person name="Wallace J.C."/>
            <person name="Ke H."/>
            <person name="Liu X.-M."/>
            <person name="Wang P."/>
            <person name="Xiang A.P."/>
            <person name="Yang F."/>
            <person name="Barber G.P."/>
            <person name="Haussler D."/>
            <person name="Karolchik D."/>
            <person name="Kern A.D."/>
            <person name="Kuhn R.M."/>
            <person name="Smith K.E."/>
            <person name="Zwieg A.S."/>
        </authorList>
    </citation>
    <scope>NUCLEOTIDE SEQUENCE [LARGE SCALE GENOMIC DNA]</scope>
    <source>
        <strain evidence="3">17573</strain>
    </source>
</reference>
<evidence type="ECO:0000313" key="2">
    <source>
        <dbReference type="Ensembl" id="ENSMMUP00000073336.1"/>
    </source>
</evidence>
<protein>
    <submittedName>
        <fullName evidence="2">Uncharacterized protein</fullName>
    </submittedName>
</protein>
<dbReference type="InParanoid" id="A0A5F8A5X1"/>
<proteinExistence type="predicted"/>
<dbReference type="Bgee" id="ENSMMUG00000057553">
    <property type="expression patterns" value="Expressed in kidney and 5 other cell types or tissues"/>
</dbReference>
<feature type="region of interest" description="Disordered" evidence="1">
    <location>
        <begin position="81"/>
        <end position="101"/>
    </location>
</feature>
<sequence length="101" mass="10467">MVSLCCHTRLECSGTVVLTAASASQAQASQVTGTTLTSASQVTGTTGMHNHAQLSFVLFVEIRFHHVSQAGLEFLGSSDLPTSASQSAGITGVSHHTRPKV</sequence>
<dbReference type="PANTHER" id="PTHR12138:SF152">
    <property type="entry name" value="C2H2-TYPE DOMAIN-CONTAINING PROTEIN"/>
    <property type="match status" value="1"/>
</dbReference>
<accession>A0A5F8A5X1</accession>
<dbReference type="Ensembl" id="ENSMMUT00000086078.1">
    <property type="protein sequence ID" value="ENSMMUP00000073336.1"/>
    <property type="gene ID" value="ENSMMUG00000057553.1"/>
</dbReference>
<dbReference type="PRINTS" id="PR02045">
    <property type="entry name" value="F138DOMAIN"/>
</dbReference>
<dbReference type="GeneTree" id="ENSGT00940000166143"/>
<reference evidence="2" key="4">
    <citation type="submission" date="2025-09" db="UniProtKB">
        <authorList>
            <consortium name="Ensembl"/>
        </authorList>
    </citation>
    <scope>IDENTIFICATION</scope>
    <source>
        <strain evidence="2">17573</strain>
    </source>
</reference>
<organism evidence="2 3">
    <name type="scientific">Macaca mulatta</name>
    <name type="common">Rhesus macaque</name>
    <dbReference type="NCBI Taxonomy" id="9544"/>
    <lineage>
        <taxon>Eukaryota</taxon>
        <taxon>Metazoa</taxon>
        <taxon>Chordata</taxon>
        <taxon>Craniata</taxon>
        <taxon>Vertebrata</taxon>
        <taxon>Euteleostomi</taxon>
        <taxon>Mammalia</taxon>
        <taxon>Eutheria</taxon>
        <taxon>Euarchontoglires</taxon>
        <taxon>Primates</taxon>
        <taxon>Haplorrhini</taxon>
        <taxon>Catarrhini</taxon>
        <taxon>Cercopithecidae</taxon>
        <taxon>Cercopithecinae</taxon>
        <taxon>Macaca</taxon>
    </lineage>
</organism>
<dbReference type="AlphaFoldDB" id="A0A5F8A5X1"/>
<evidence type="ECO:0000256" key="1">
    <source>
        <dbReference type="SAM" id="MobiDB-lite"/>
    </source>
</evidence>
<name>A0A5F8A5X1_MACMU</name>
<dbReference type="PANTHER" id="PTHR12138">
    <property type="entry name" value="PRIMATE-EXPANDED PROTEIN FAMILY"/>
    <property type="match status" value="1"/>
</dbReference>
<dbReference type="Proteomes" id="UP000006718">
    <property type="component" value="Chromosome 16"/>
</dbReference>
<keyword evidence="3" id="KW-1185">Reference proteome</keyword>
<dbReference type="VEuPathDB" id="HostDB:ENSMMUG00000057553"/>
<evidence type="ECO:0000313" key="3">
    <source>
        <dbReference type="Proteomes" id="UP000006718"/>
    </source>
</evidence>
<reference evidence="2" key="3">
    <citation type="submission" date="2025-08" db="UniProtKB">
        <authorList>
            <consortium name="Ensembl"/>
        </authorList>
    </citation>
    <scope>IDENTIFICATION</scope>
    <source>
        <strain evidence="2">17573</strain>
    </source>
</reference>
<reference evidence="2" key="2">
    <citation type="submission" date="2019-01" db="EMBL/GenBank/DDBJ databases">
        <authorList>
            <person name="Graves T."/>
            <person name="Eichler E.E."/>
            <person name="Wilson R.K."/>
        </authorList>
    </citation>
    <scope>NUCLEOTIDE SEQUENCE [LARGE SCALE GENOMIC DNA]</scope>
    <source>
        <strain evidence="2">17573</strain>
    </source>
</reference>